<dbReference type="GO" id="GO:0003995">
    <property type="term" value="F:acyl-CoA dehydrogenase activity"/>
    <property type="evidence" value="ECO:0007669"/>
    <property type="project" value="TreeGrafter"/>
</dbReference>
<dbReference type="InterPro" id="IPR013786">
    <property type="entry name" value="AcylCoA_DH/ox_N"/>
</dbReference>
<dbReference type="AlphaFoldDB" id="A0A3R9RWL4"/>
<reference evidence="2 3" key="1">
    <citation type="submission" date="2018-10" db="EMBL/GenBank/DDBJ databases">
        <title>GWAS and RNA-Seq identify cryptic mechanisms of antimicrobial resistance in Acinetobacter baumannii.</title>
        <authorList>
            <person name="Sahl J.W."/>
        </authorList>
    </citation>
    <scope>NUCLEOTIDE SEQUENCE [LARGE SCALE GENOMIC DNA]</scope>
    <source>
        <strain evidence="2 3">TG28175</strain>
    </source>
</reference>
<dbReference type="InterPro" id="IPR009100">
    <property type="entry name" value="AcylCoA_DH/oxidase_NM_dom_sf"/>
</dbReference>
<evidence type="ECO:0000313" key="3">
    <source>
        <dbReference type="Proteomes" id="UP000280073"/>
    </source>
</evidence>
<comment type="caution">
    <text evidence="2">The sequence shown here is derived from an EMBL/GenBank/DDBJ whole genome shotgun (WGS) entry which is preliminary data.</text>
</comment>
<name>A0A3R9RWL4_ACIBA</name>
<dbReference type="Pfam" id="PF02771">
    <property type="entry name" value="Acyl-CoA_dh_N"/>
    <property type="match status" value="1"/>
</dbReference>
<dbReference type="InterPro" id="IPR037069">
    <property type="entry name" value="AcylCoA_DH/ox_N_sf"/>
</dbReference>
<sequence>MQSGAIRPIPNMLPRHLFNEEHEAFRETVRKFYEKEVVPNIEKYEKQQHVDRDLWNKAGALGLLCTTMPEQYGGSGVDRLYSMILIEEQAYAMDSSTGFSLHSDIVANYINNFGNEEQKQKWLPKMATGETVTAIAMTEPGTGSDLQAVRTTA</sequence>
<dbReference type="PANTHER" id="PTHR43884">
    <property type="entry name" value="ACYL-COA DEHYDROGENASE"/>
    <property type="match status" value="1"/>
</dbReference>
<protein>
    <submittedName>
        <fullName evidence="2">Acyl-CoA dehydrogenase</fullName>
    </submittedName>
</protein>
<dbReference type="GO" id="GO:0050660">
    <property type="term" value="F:flavin adenine dinucleotide binding"/>
    <property type="evidence" value="ECO:0007669"/>
    <property type="project" value="InterPro"/>
</dbReference>
<gene>
    <name evidence="2" type="ORF">EA686_24780</name>
</gene>
<proteinExistence type="predicted"/>
<organism evidence="2 3">
    <name type="scientific">Acinetobacter baumannii</name>
    <dbReference type="NCBI Taxonomy" id="470"/>
    <lineage>
        <taxon>Bacteria</taxon>
        <taxon>Pseudomonadati</taxon>
        <taxon>Pseudomonadota</taxon>
        <taxon>Gammaproteobacteria</taxon>
        <taxon>Moraxellales</taxon>
        <taxon>Moraxellaceae</taxon>
        <taxon>Acinetobacter</taxon>
        <taxon>Acinetobacter calcoaceticus/baumannii complex</taxon>
    </lineage>
</organism>
<dbReference type="PANTHER" id="PTHR43884:SF12">
    <property type="entry name" value="ISOVALERYL-COA DEHYDROGENASE, MITOCHONDRIAL-RELATED"/>
    <property type="match status" value="1"/>
</dbReference>
<dbReference type="EMBL" id="RFDI01001933">
    <property type="protein sequence ID" value="RSR31901.1"/>
    <property type="molecule type" value="Genomic_DNA"/>
</dbReference>
<dbReference type="Gene3D" id="1.10.540.10">
    <property type="entry name" value="Acyl-CoA dehydrogenase/oxidase, N-terminal domain"/>
    <property type="match status" value="1"/>
</dbReference>
<accession>A0A3R9RWL4</accession>
<feature type="domain" description="Acyl-CoA dehydrogenase/oxidase N-terminal" evidence="1">
    <location>
        <begin position="19"/>
        <end position="130"/>
    </location>
</feature>
<dbReference type="Proteomes" id="UP000280073">
    <property type="component" value="Unassembled WGS sequence"/>
</dbReference>
<evidence type="ECO:0000259" key="1">
    <source>
        <dbReference type="Pfam" id="PF02771"/>
    </source>
</evidence>
<dbReference type="FunFam" id="1.10.540.10:FF:000009">
    <property type="entry name" value="Probable acyl-CoA dehydrogenase"/>
    <property type="match status" value="1"/>
</dbReference>
<feature type="non-terminal residue" evidence="2">
    <location>
        <position position="153"/>
    </location>
</feature>
<dbReference type="SUPFAM" id="SSF56645">
    <property type="entry name" value="Acyl-CoA dehydrogenase NM domain-like"/>
    <property type="match status" value="1"/>
</dbReference>
<evidence type="ECO:0000313" key="2">
    <source>
        <dbReference type="EMBL" id="RSR31901.1"/>
    </source>
</evidence>